<evidence type="ECO:0000313" key="3">
    <source>
        <dbReference type="Proteomes" id="UP001595379"/>
    </source>
</evidence>
<reference evidence="3" key="1">
    <citation type="journal article" date="2019" name="Int. J. Syst. Evol. Microbiol.">
        <title>The Global Catalogue of Microorganisms (GCM) 10K type strain sequencing project: providing services to taxonomists for standard genome sequencing and annotation.</title>
        <authorList>
            <consortium name="The Broad Institute Genomics Platform"/>
            <consortium name="The Broad Institute Genome Sequencing Center for Infectious Disease"/>
            <person name="Wu L."/>
            <person name="Ma J."/>
        </authorList>
    </citation>
    <scope>NUCLEOTIDE SEQUENCE [LARGE SCALE GENOMIC DNA]</scope>
    <source>
        <strain evidence="3">KCTC 52487</strain>
    </source>
</reference>
<dbReference type="GO" id="GO:0046820">
    <property type="term" value="F:4-amino-4-deoxychorismate synthase activity"/>
    <property type="evidence" value="ECO:0007669"/>
    <property type="project" value="UniProtKB-EC"/>
</dbReference>
<dbReference type="Gene3D" id="3.60.120.10">
    <property type="entry name" value="Anthranilate synthase"/>
    <property type="match status" value="1"/>
</dbReference>
<dbReference type="EMBL" id="JBHRSV010000002">
    <property type="protein sequence ID" value="MFC2925323.1"/>
    <property type="molecule type" value="Genomic_DNA"/>
</dbReference>
<dbReference type="NCBIfam" id="TIGR00553">
    <property type="entry name" value="pabB"/>
    <property type="match status" value="1"/>
</dbReference>
<dbReference type="PANTHER" id="PTHR11236">
    <property type="entry name" value="AMINOBENZOATE/ANTHRANILATE SYNTHASE"/>
    <property type="match status" value="1"/>
</dbReference>
<feature type="domain" description="Chorismate-utilising enzyme C-terminal" evidence="1">
    <location>
        <begin position="159"/>
        <end position="420"/>
    </location>
</feature>
<evidence type="ECO:0000259" key="1">
    <source>
        <dbReference type="Pfam" id="PF00425"/>
    </source>
</evidence>
<proteinExistence type="predicted"/>
<name>A0ABV6ZVA0_9PROT</name>
<dbReference type="EC" id="2.6.1.85" evidence="2"/>
<accession>A0ABV6ZVA0</accession>
<protein>
    <submittedName>
        <fullName evidence="2">Aminodeoxychorismate synthase component I</fullName>
        <ecNumber evidence="2">2.6.1.85</ecNumber>
    </submittedName>
</protein>
<dbReference type="RefSeq" id="WP_343165049.1">
    <property type="nucleotide sequence ID" value="NZ_JBHRSV010000002.1"/>
</dbReference>
<dbReference type="SUPFAM" id="SSF56322">
    <property type="entry name" value="ADC synthase"/>
    <property type="match status" value="1"/>
</dbReference>
<dbReference type="InterPro" id="IPR015890">
    <property type="entry name" value="Chorismate_C"/>
</dbReference>
<dbReference type="InterPro" id="IPR005801">
    <property type="entry name" value="ADC_synthase"/>
</dbReference>
<keyword evidence="2" id="KW-0808">Transferase</keyword>
<keyword evidence="2" id="KW-0032">Aminotransferase</keyword>
<dbReference type="PANTHER" id="PTHR11236:SF9">
    <property type="entry name" value="ANTHRANILATE SYNTHASE COMPONENT 1"/>
    <property type="match status" value="1"/>
</dbReference>
<dbReference type="Proteomes" id="UP001595379">
    <property type="component" value="Unassembled WGS sequence"/>
</dbReference>
<dbReference type="InterPro" id="IPR005802">
    <property type="entry name" value="ADC_synth_comp_1"/>
</dbReference>
<gene>
    <name evidence="2" type="primary">pabB</name>
    <name evidence="2" type="ORF">ACFOOR_04315</name>
</gene>
<sequence>MTTAARAVRPLDWIDPLDALSVFQSHTGTLLLSGGPNSQSFLFPGPASPFPIGKAGMQDGGWFDAMGAARNAAAAGDRVAGLFEYEAARTFNAPHWSPDRPPIHLFAYRAWLRFDPMKRQLTLEGWQTAARDIERRLAEASACGHVASPSGRFEPVWGKARYLQACRAILDHIRAGDIYQTNLSQPFAGRLGSGDTPFDLFRRLTANSPAPHGAWLRLSPERVVVTNSPERFLKLDTGVAEARPIKGTRPRGATPEEDAALRAELAASVKDRAENLMIVDLMRNDLSRVCAPGSVSVPELFKVESYANVHHLVSAVSGRLAEGKDALDLLAAAFPPGSITGAPKLRAMDILSDQEGEARGAYCGALGWIGDRAQSMDFNVMIRTLTLDADASGWRVTARSGGAITIDSDPEAEYAETLAKASALKKAVTG</sequence>
<keyword evidence="3" id="KW-1185">Reference proteome</keyword>
<dbReference type="PRINTS" id="PR00095">
    <property type="entry name" value="ANTSNTHASEI"/>
</dbReference>
<dbReference type="Pfam" id="PF00425">
    <property type="entry name" value="Chorismate_bind"/>
    <property type="match status" value="1"/>
</dbReference>
<dbReference type="InterPro" id="IPR019999">
    <property type="entry name" value="Anth_synth_I-like"/>
</dbReference>
<evidence type="ECO:0000313" key="2">
    <source>
        <dbReference type="EMBL" id="MFC2925323.1"/>
    </source>
</evidence>
<comment type="caution">
    <text evidence="2">The sequence shown here is derived from an EMBL/GenBank/DDBJ whole genome shotgun (WGS) entry which is preliminary data.</text>
</comment>
<organism evidence="2 3">
    <name type="scientific">Hyphobacterium vulgare</name>
    <dbReference type="NCBI Taxonomy" id="1736751"/>
    <lineage>
        <taxon>Bacteria</taxon>
        <taxon>Pseudomonadati</taxon>
        <taxon>Pseudomonadota</taxon>
        <taxon>Alphaproteobacteria</taxon>
        <taxon>Maricaulales</taxon>
        <taxon>Maricaulaceae</taxon>
        <taxon>Hyphobacterium</taxon>
    </lineage>
</organism>